<gene>
    <name evidence="2" type="ORF">LTR97_007862</name>
</gene>
<feature type="compositionally biased region" description="Acidic residues" evidence="1">
    <location>
        <begin position="237"/>
        <end position="246"/>
    </location>
</feature>
<feature type="compositionally biased region" description="Basic and acidic residues" evidence="1">
    <location>
        <begin position="263"/>
        <end position="275"/>
    </location>
</feature>
<comment type="caution">
    <text evidence="2">The sequence shown here is derived from an EMBL/GenBank/DDBJ whole genome shotgun (WGS) entry which is preliminary data.</text>
</comment>
<evidence type="ECO:0000313" key="3">
    <source>
        <dbReference type="Proteomes" id="UP001310594"/>
    </source>
</evidence>
<dbReference type="EMBL" id="JAVRQU010000012">
    <property type="protein sequence ID" value="KAK5696559.1"/>
    <property type="molecule type" value="Genomic_DNA"/>
</dbReference>
<organism evidence="2 3">
    <name type="scientific">Elasticomyces elasticus</name>
    <dbReference type="NCBI Taxonomy" id="574655"/>
    <lineage>
        <taxon>Eukaryota</taxon>
        <taxon>Fungi</taxon>
        <taxon>Dikarya</taxon>
        <taxon>Ascomycota</taxon>
        <taxon>Pezizomycotina</taxon>
        <taxon>Dothideomycetes</taxon>
        <taxon>Dothideomycetidae</taxon>
        <taxon>Mycosphaerellales</taxon>
        <taxon>Teratosphaeriaceae</taxon>
        <taxon>Elasticomyces</taxon>
    </lineage>
</organism>
<proteinExistence type="predicted"/>
<feature type="region of interest" description="Disordered" evidence="1">
    <location>
        <begin position="297"/>
        <end position="372"/>
    </location>
</feature>
<feature type="compositionally biased region" description="Polar residues" evidence="1">
    <location>
        <begin position="303"/>
        <end position="315"/>
    </location>
</feature>
<accession>A0AAN8A0H5</accession>
<sequence>MPLQAPSRPADSSSPAPKLKRSSSTDDDLVDSDLNPVGKTTPVKRERKIKLQSPGTSPAPAPPDVEFMREGYTADDAWMMVEDEFQSVAQAFTKHLHHAEYAKLKRSSKARGQDTLQAIKRPTDGRTAQSVGTKLKLEADAKDKRIQGGLKGMGVEEEGEDEDNDEYMHDPHLAGLMTGSQRATQDLTGLVKPRANTRAAAGFKNSPQKAREKPWFAKGTASESAVSKSKPVVHESEESDDDDDLDGPSQPRVMPKPALQEVRQVKHVSDRAHKVDKVPETSGIFKRFTKVAQEDKHAAETSAALSNRVSASSDARSAPFVKPTAKPKDEDEPDLFLSTTQKPPVSSFLAKRRAREAETLKSQAPSETKTTSVKSTIAVPTFMF</sequence>
<feature type="compositionally biased region" description="Basic and acidic residues" evidence="1">
    <location>
        <begin position="135"/>
        <end position="146"/>
    </location>
</feature>
<feature type="region of interest" description="Disordered" evidence="1">
    <location>
        <begin position="104"/>
        <end position="275"/>
    </location>
</feature>
<dbReference type="Proteomes" id="UP001310594">
    <property type="component" value="Unassembled WGS sequence"/>
</dbReference>
<evidence type="ECO:0000256" key="1">
    <source>
        <dbReference type="SAM" id="MobiDB-lite"/>
    </source>
</evidence>
<protein>
    <submittedName>
        <fullName evidence="2">Uncharacterized protein</fullName>
    </submittedName>
</protein>
<feature type="compositionally biased region" description="Polar residues" evidence="1">
    <location>
        <begin position="178"/>
        <end position="187"/>
    </location>
</feature>
<feature type="compositionally biased region" description="Low complexity" evidence="1">
    <location>
        <begin position="1"/>
        <end position="17"/>
    </location>
</feature>
<evidence type="ECO:0000313" key="2">
    <source>
        <dbReference type="EMBL" id="KAK5696559.1"/>
    </source>
</evidence>
<name>A0AAN8A0H5_9PEZI</name>
<reference evidence="2" key="1">
    <citation type="submission" date="2023-08" db="EMBL/GenBank/DDBJ databases">
        <title>Black Yeasts Isolated from many extreme environments.</title>
        <authorList>
            <person name="Coleine C."/>
            <person name="Stajich J.E."/>
            <person name="Selbmann L."/>
        </authorList>
    </citation>
    <scope>NUCLEOTIDE SEQUENCE</scope>
    <source>
        <strain evidence="2">CCFEE 5810</strain>
    </source>
</reference>
<feature type="compositionally biased region" description="Polar residues" evidence="1">
    <location>
        <begin position="360"/>
        <end position="372"/>
    </location>
</feature>
<feature type="compositionally biased region" description="Acidic residues" evidence="1">
    <location>
        <begin position="155"/>
        <end position="165"/>
    </location>
</feature>
<feature type="region of interest" description="Disordered" evidence="1">
    <location>
        <begin position="1"/>
        <end position="66"/>
    </location>
</feature>
<dbReference type="AlphaFoldDB" id="A0AAN8A0H5"/>